<name>A0A1G6L272_9BACT</name>
<dbReference type="PANTHER" id="PTHR40518">
    <property type="entry name" value="ACETOACETATE DECARBOXYLASE"/>
    <property type="match status" value="1"/>
</dbReference>
<dbReference type="EMBL" id="FMYV01000003">
    <property type="protein sequence ID" value="SDC37432.1"/>
    <property type="molecule type" value="Genomic_DNA"/>
</dbReference>
<reference evidence="1 2" key="1">
    <citation type="submission" date="2016-10" db="EMBL/GenBank/DDBJ databases">
        <authorList>
            <person name="de Groot N.N."/>
        </authorList>
    </citation>
    <scope>NUCLEOTIDE SEQUENCE [LARGE SCALE GENOMIC DNA]</scope>
    <source>
        <strain evidence="1 2">WG14</strain>
    </source>
</reference>
<dbReference type="GO" id="GO:0016829">
    <property type="term" value="F:lyase activity"/>
    <property type="evidence" value="ECO:0007669"/>
    <property type="project" value="InterPro"/>
</dbReference>
<dbReference type="InterPro" id="IPR023375">
    <property type="entry name" value="ADC_dom_sf"/>
</dbReference>
<dbReference type="PANTHER" id="PTHR40518:SF1">
    <property type="entry name" value="ACETOACETATE DECARBOXYLASE"/>
    <property type="match status" value="1"/>
</dbReference>
<sequence length="211" mass="24843">MVDKISAPWNLKGRGYVIIYKFNKDFVKDNCSLPPFLNYRFKGGFGAIMIMDYFESNVGPYQELLFIPGKFIYNNKKYYSITKIYVSSMESVVNGKENWGMPKQFANFNFNDDFSKISVDIEGINILDFKANYRHLKFPLSTKLVPLPLVQRYNKKDYYTKFFGKGKARFAKVKKLKINPTLFPKVEDQRRLFSLRIEDFNITFPKADLQF</sequence>
<dbReference type="Proteomes" id="UP000199322">
    <property type="component" value="Unassembled WGS sequence"/>
</dbReference>
<dbReference type="STRING" id="28234.SAMN04488588_0983"/>
<organism evidence="1 2">
    <name type="scientific">Geotoga petraea</name>
    <dbReference type="NCBI Taxonomy" id="28234"/>
    <lineage>
        <taxon>Bacteria</taxon>
        <taxon>Thermotogati</taxon>
        <taxon>Thermotogota</taxon>
        <taxon>Thermotogae</taxon>
        <taxon>Petrotogales</taxon>
        <taxon>Petrotogaceae</taxon>
        <taxon>Geotoga</taxon>
    </lineage>
</organism>
<accession>A0A1G6L272</accession>
<evidence type="ECO:0000313" key="1">
    <source>
        <dbReference type="EMBL" id="SDC37432.1"/>
    </source>
</evidence>
<protein>
    <submittedName>
        <fullName evidence="1">Acetoacetate decarboxylase (ADC)</fullName>
    </submittedName>
</protein>
<dbReference type="SUPFAM" id="SSF160104">
    <property type="entry name" value="Acetoacetate decarboxylase-like"/>
    <property type="match status" value="1"/>
</dbReference>
<keyword evidence="2" id="KW-1185">Reference proteome</keyword>
<evidence type="ECO:0000313" key="2">
    <source>
        <dbReference type="Proteomes" id="UP000199322"/>
    </source>
</evidence>
<dbReference type="Pfam" id="PF06314">
    <property type="entry name" value="ADC"/>
    <property type="match status" value="1"/>
</dbReference>
<gene>
    <name evidence="1" type="ORF">SAMN04488588_0983</name>
</gene>
<dbReference type="RefSeq" id="WP_091403270.1">
    <property type="nucleotide sequence ID" value="NZ_FMYV01000003.1"/>
</dbReference>
<proteinExistence type="predicted"/>
<dbReference type="AlphaFoldDB" id="A0A1G6L272"/>
<dbReference type="InterPro" id="IPR010451">
    <property type="entry name" value="Acetoacetate_decarboxylase"/>
</dbReference>
<dbReference type="Gene3D" id="2.40.400.10">
    <property type="entry name" value="Acetoacetate decarboxylase-like"/>
    <property type="match status" value="1"/>
</dbReference>